<comment type="caution">
    <text evidence="1">The sequence shown here is derived from an EMBL/GenBank/DDBJ whole genome shotgun (WGS) entry which is preliminary data.</text>
</comment>
<organism evidence="1 2">
    <name type="scientific">Hibiscus sabdariffa</name>
    <name type="common">roselle</name>
    <dbReference type="NCBI Taxonomy" id="183260"/>
    <lineage>
        <taxon>Eukaryota</taxon>
        <taxon>Viridiplantae</taxon>
        <taxon>Streptophyta</taxon>
        <taxon>Embryophyta</taxon>
        <taxon>Tracheophyta</taxon>
        <taxon>Spermatophyta</taxon>
        <taxon>Magnoliopsida</taxon>
        <taxon>eudicotyledons</taxon>
        <taxon>Gunneridae</taxon>
        <taxon>Pentapetalae</taxon>
        <taxon>rosids</taxon>
        <taxon>malvids</taxon>
        <taxon>Malvales</taxon>
        <taxon>Malvaceae</taxon>
        <taxon>Malvoideae</taxon>
        <taxon>Hibiscus</taxon>
    </lineage>
</organism>
<evidence type="ECO:0000313" key="2">
    <source>
        <dbReference type="Proteomes" id="UP001472677"/>
    </source>
</evidence>
<dbReference type="EMBL" id="JBBPBM010000001">
    <property type="protein sequence ID" value="KAK8601491.1"/>
    <property type="molecule type" value="Genomic_DNA"/>
</dbReference>
<keyword evidence="2" id="KW-1185">Reference proteome</keyword>
<reference evidence="1 2" key="1">
    <citation type="journal article" date="2024" name="G3 (Bethesda)">
        <title>Genome assembly of Hibiscus sabdariffa L. provides insights into metabolisms of medicinal natural products.</title>
        <authorList>
            <person name="Kim T."/>
        </authorList>
    </citation>
    <scope>NUCLEOTIDE SEQUENCE [LARGE SCALE GENOMIC DNA]</scope>
    <source>
        <strain evidence="1">TK-2024</strain>
        <tissue evidence="1">Old leaves</tissue>
    </source>
</reference>
<protein>
    <submittedName>
        <fullName evidence="1">Uncharacterized protein</fullName>
    </submittedName>
</protein>
<sequence>MNECSKVELICYGKIASNFCYSVSQILLKIRSRPGNEFSKILQMIGSGRGNACCNFQGWHLNLLQRLLSASKARHFSLSFNLRLFLSLASSKSCFVGYLT</sequence>
<name>A0ABR2GF02_9ROSI</name>
<dbReference type="Proteomes" id="UP001472677">
    <property type="component" value="Unassembled WGS sequence"/>
</dbReference>
<evidence type="ECO:0000313" key="1">
    <source>
        <dbReference type="EMBL" id="KAK8601491.1"/>
    </source>
</evidence>
<gene>
    <name evidence="1" type="ORF">V6N12_051323</name>
</gene>
<proteinExistence type="predicted"/>
<accession>A0ABR2GF02</accession>